<accession>A0ABY5SGF6</accession>
<name>A0ABY5SGF6_9BACL</name>
<sequence length="53" mass="6032">MRHDGIPYRLSSKQSQQMLMANPGKKQRATRIALQDAMMAAYRAIRSSPIKLD</sequence>
<dbReference type="RefSeq" id="WP_258389124.1">
    <property type="nucleotide sequence ID" value="NZ_CP091430.1"/>
</dbReference>
<dbReference type="Proteomes" id="UP001057877">
    <property type="component" value="Chromosome"/>
</dbReference>
<proteinExistence type="predicted"/>
<reference evidence="1" key="1">
    <citation type="submission" date="2022-01" db="EMBL/GenBank/DDBJ databases">
        <title>Paenibacillus spongiae sp. nov., isolated from marine sponge.</title>
        <authorList>
            <person name="Li Z."/>
            <person name="Zhang M."/>
        </authorList>
    </citation>
    <scope>NUCLEOTIDE SEQUENCE</scope>
    <source>
        <strain evidence="1">PHS-Z3</strain>
    </source>
</reference>
<evidence type="ECO:0000313" key="1">
    <source>
        <dbReference type="EMBL" id="UVI33071.1"/>
    </source>
</evidence>
<protein>
    <submittedName>
        <fullName evidence="1">Uncharacterized protein</fullName>
    </submittedName>
</protein>
<dbReference type="EMBL" id="CP091430">
    <property type="protein sequence ID" value="UVI33071.1"/>
    <property type="molecule type" value="Genomic_DNA"/>
</dbReference>
<keyword evidence="2" id="KW-1185">Reference proteome</keyword>
<gene>
    <name evidence="1" type="ORF">L1F29_15060</name>
</gene>
<organism evidence="1 2">
    <name type="scientific">Paenibacillus spongiae</name>
    <dbReference type="NCBI Taxonomy" id="2909671"/>
    <lineage>
        <taxon>Bacteria</taxon>
        <taxon>Bacillati</taxon>
        <taxon>Bacillota</taxon>
        <taxon>Bacilli</taxon>
        <taxon>Bacillales</taxon>
        <taxon>Paenibacillaceae</taxon>
        <taxon>Paenibacillus</taxon>
    </lineage>
</organism>
<evidence type="ECO:0000313" key="2">
    <source>
        <dbReference type="Proteomes" id="UP001057877"/>
    </source>
</evidence>